<sequence>MSACRGSAALAVLAPFFRTGAENLCDAPGFTGYTRDGGYAEFAVADSRYCFPLPEGYGDAEAAPLLCAGLIGHCSLRIAGDGERLGLYGFGAAVVCPLKSGPP</sequence>
<gene>
    <name evidence="5" type="ORF">GCM10011320_55430</name>
</gene>
<dbReference type="Gene3D" id="3.90.180.10">
    <property type="entry name" value="Medium-chain alcohol dehydrogenases, catalytic domain"/>
    <property type="match status" value="1"/>
</dbReference>
<proteinExistence type="predicted"/>
<comment type="cofactor">
    <cofactor evidence="1">
        <name>Zn(2+)</name>
        <dbReference type="ChEBI" id="CHEBI:29105"/>
    </cofactor>
</comment>
<dbReference type="GO" id="GO:0046872">
    <property type="term" value="F:metal ion binding"/>
    <property type="evidence" value="ECO:0007669"/>
    <property type="project" value="UniProtKB-KW"/>
</dbReference>
<reference evidence="5" key="2">
    <citation type="submission" date="2020-09" db="EMBL/GenBank/DDBJ databases">
        <authorList>
            <person name="Sun Q."/>
            <person name="Zhou Y."/>
        </authorList>
    </citation>
    <scope>NUCLEOTIDE SEQUENCE</scope>
    <source>
        <strain evidence="5">CGMCC 1.3617</strain>
    </source>
</reference>
<evidence type="ECO:0000256" key="4">
    <source>
        <dbReference type="ARBA" id="ARBA00023002"/>
    </source>
</evidence>
<dbReference type="AlphaFoldDB" id="A0A917L4V5"/>
<evidence type="ECO:0000256" key="2">
    <source>
        <dbReference type="ARBA" id="ARBA00022723"/>
    </source>
</evidence>
<protein>
    <submittedName>
        <fullName evidence="5">Uncharacterized protein</fullName>
    </submittedName>
</protein>
<dbReference type="GO" id="GO:0004022">
    <property type="term" value="F:alcohol dehydrogenase (NAD+) activity"/>
    <property type="evidence" value="ECO:0007669"/>
    <property type="project" value="TreeGrafter"/>
</dbReference>
<evidence type="ECO:0000313" key="5">
    <source>
        <dbReference type="EMBL" id="GGJ40652.1"/>
    </source>
</evidence>
<organism evidence="5 6">
    <name type="scientific">Neoroseomonas lacus</name>
    <dbReference type="NCBI Taxonomy" id="287609"/>
    <lineage>
        <taxon>Bacteria</taxon>
        <taxon>Pseudomonadati</taxon>
        <taxon>Pseudomonadota</taxon>
        <taxon>Alphaproteobacteria</taxon>
        <taxon>Acetobacterales</taxon>
        <taxon>Acetobacteraceae</taxon>
        <taxon>Neoroseomonas</taxon>
    </lineage>
</organism>
<dbReference type="GO" id="GO:0005737">
    <property type="term" value="C:cytoplasm"/>
    <property type="evidence" value="ECO:0007669"/>
    <property type="project" value="TreeGrafter"/>
</dbReference>
<keyword evidence="6" id="KW-1185">Reference proteome</keyword>
<accession>A0A917L4V5</accession>
<keyword evidence="3" id="KW-0862">Zinc</keyword>
<evidence type="ECO:0000256" key="1">
    <source>
        <dbReference type="ARBA" id="ARBA00001947"/>
    </source>
</evidence>
<dbReference type="InterPro" id="IPR011032">
    <property type="entry name" value="GroES-like_sf"/>
</dbReference>
<dbReference type="Gene3D" id="3.40.50.720">
    <property type="entry name" value="NAD(P)-binding Rossmann-like Domain"/>
    <property type="match status" value="1"/>
</dbReference>
<dbReference type="EMBL" id="BMKW01000019">
    <property type="protein sequence ID" value="GGJ40652.1"/>
    <property type="molecule type" value="Genomic_DNA"/>
</dbReference>
<name>A0A917L4V5_9PROT</name>
<keyword evidence="2" id="KW-0479">Metal-binding</keyword>
<comment type="caution">
    <text evidence="5">The sequence shown here is derived from an EMBL/GenBank/DDBJ whole genome shotgun (WGS) entry which is preliminary data.</text>
</comment>
<dbReference type="SUPFAM" id="SSF50129">
    <property type="entry name" value="GroES-like"/>
    <property type="match status" value="1"/>
</dbReference>
<reference evidence="5" key="1">
    <citation type="journal article" date="2014" name="Int. J. Syst. Evol. Microbiol.">
        <title>Complete genome sequence of Corynebacterium casei LMG S-19264T (=DSM 44701T), isolated from a smear-ripened cheese.</title>
        <authorList>
            <consortium name="US DOE Joint Genome Institute (JGI-PGF)"/>
            <person name="Walter F."/>
            <person name="Albersmeier A."/>
            <person name="Kalinowski J."/>
            <person name="Ruckert C."/>
        </authorList>
    </citation>
    <scope>NUCLEOTIDE SEQUENCE</scope>
    <source>
        <strain evidence="5">CGMCC 1.3617</strain>
    </source>
</reference>
<dbReference type="Proteomes" id="UP000661507">
    <property type="component" value="Unassembled WGS sequence"/>
</dbReference>
<dbReference type="PANTHER" id="PTHR42940">
    <property type="entry name" value="ALCOHOL DEHYDROGENASE 1-RELATED"/>
    <property type="match status" value="1"/>
</dbReference>
<keyword evidence="4" id="KW-0560">Oxidoreductase</keyword>
<dbReference type="PANTHER" id="PTHR42940:SF8">
    <property type="entry name" value="VACUOLAR PROTEIN SORTING-ASSOCIATED PROTEIN 11"/>
    <property type="match status" value="1"/>
</dbReference>
<evidence type="ECO:0000313" key="6">
    <source>
        <dbReference type="Proteomes" id="UP000661507"/>
    </source>
</evidence>
<evidence type="ECO:0000256" key="3">
    <source>
        <dbReference type="ARBA" id="ARBA00022833"/>
    </source>
</evidence>